<dbReference type="RefSeq" id="WP_192040384.1">
    <property type="nucleotide sequence ID" value="NZ_JACYWE010000016.1"/>
</dbReference>
<keyword evidence="5" id="KW-1185">Reference proteome</keyword>
<proteinExistence type="predicted"/>
<keyword evidence="1" id="KW-0472">Membrane</keyword>
<dbReference type="NCBIfam" id="TIGR00996">
    <property type="entry name" value="Mtu_fam_mce"/>
    <property type="match status" value="1"/>
</dbReference>
<evidence type="ECO:0000313" key="4">
    <source>
        <dbReference type="EMBL" id="MBD8507918.1"/>
    </source>
</evidence>
<dbReference type="GO" id="GO:0005576">
    <property type="term" value="C:extracellular region"/>
    <property type="evidence" value="ECO:0007669"/>
    <property type="project" value="TreeGrafter"/>
</dbReference>
<keyword evidence="1" id="KW-1133">Transmembrane helix</keyword>
<dbReference type="InterPro" id="IPR005693">
    <property type="entry name" value="Mce"/>
</dbReference>
<gene>
    <name evidence="4" type="ORF">HT102_15625</name>
</gene>
<comment type="caution">
    <text evidence="4">The sequence shown here is derived from an EMBL/GenBank/DDBJ whole genome shotgun (WGS) entry which is preliminary data.</text>
</comment>
<evidence type="ECO:0000256" key="1">
    <source>
        <dbReference type="SAM" id="Phobius"/>
    </source>
</evidence>
<dbReference type="Pfam" id="PF02470">
    <property type="entry name" value="MlaD"/>
    <property type="match status" value="1"/>
</dbReference>
<dbReference type="EMBL" id="JACYWE010000016">
    <property type="protein sequence ID" value="MBD8507918.1"/>
    <property type="molecule type" value="Genomic_DNA"/>
</dbReference>
<evidence type="ECO:0000259" key="2">
    <source>
        <dbReference type="Pfam" id="PF02470"/>
    </source>
</evidence>
<dbReference type="PANTHER" id="PTHR33371">
    <property type="entry name" value="INTERMEMBRANE PHOSPHOLIPID TRANSPORT SYSTEM BINDING PROTEIN MLAD-RELATED"/>
    <property type="match status" value="1"/>
</dbReference>
<feature type="domain" description="Mce/MlaD" evidence="2">
    <location>
        <begin position="41"/>
        <end position="113"/>
    </location>
</feature>
<evidence type="ECO:0000259" key="3">
    <source>
        <dbReference type="Pfam" id="PF11887"/>
    </source>
</evidence>
<protein>
    <submittedName>
        <fullName evidence="4">MCE family protein</fullName>
    </submittedName>
</protein>
<feature type="transmembrane region" description="Helical" evidence="1">
    <location>
        <begin position="17"/>
        <end position="36"/>
    </location>
</feature>
<dbReference type="PANTHER" id="PTHR33371:SF16">
    <property type="entry name" value="MCE-FAMILY PROTEIN MCE3F"/>
    <property type="match status" value="1"/>
</dbReference>
<keyword evidence="1" id="KW-0812">Transmembrane</keyword>
<accession>A0A927PMF8</accession>
<feature type="domain" description="Mammalian cell entry C-terminal" evidence="3">
    <location>
        <begin position="123"/>
        <end position="297"/>
    </location>
</feature>
<sequence>MSADPSVQTKGGKAGKLLALLLVAVLVIALVWFMFVRDNRKTIFAEFEVATGLYIDNEVRLLGVEIGKVTEITPSEQGVLVEMKVEDDVAIPANVSGLITNRTLVADRYVELVLPPREERYGDLSDGSTIPMENTDVPIDYDMLLTSAKDLADSLAGEEELGNIRETVEKMGAAFEGLGPDANRAIAEFAGATRTLAGSSEEIDELLEVFGRIARMLSDREAQIRQFTTSLTVLAAEAGRQDVDLGNMLSQIRTMFDEADRLVTERGGDFTQLVQSTDVLANVLASRQIELAELVDIAPMLGQNASNVITPDGRARIRLNISSDLRQLPGLARLCGQAPASFCTGAGFTNPISYPVSFSDPLNIGQLLNNAAGGGR</sequence>
<name>A0A927PMF8_9ACTN</name>
<dbReference type="InterPro" id="IPR052336">
    <property type="entry name" value="MlaD_Phospholipid_Transporter"/>
</dbReference>
<dbReference type="InterPro" id="IPR024516">
    <property type="entry name" value="Mce_C"/>
</dbReference>
<dbReference type="Proteomes" id="UP000642993">
    <property type="component" value="Unassembled WGS sequence"/>
</dbReference>
<organism evidence="4 5">
    <name type="scientific">Lolliginicoccus lacisalsi</name>
    <dbReference type="NCBI Taxonomy" id="2742202"/>
    <lineage>
        <taxon>Bacteria</taxon>
        <taxon>Bacillati</taxon>
        <taxon>Actinomycetota</taxon>
        <taxon>Actinomycetes</taxon>
        <taxon>Mycobacteriales</taxon>
        <taxon>Hoyosellaceae</taxon>
        <taxon>Lolliginicoccus</taxon>
    </lineage>
</organism>
<dbReference type="AlphaFoldDB" id="A0A927PMF8"/>
<evidence type="ECO:0000313" key="5">
    <source>
        <dbReference type="Proteomes" id="UP000642993"/>
    </source>
</evidence>
<reference evidence="4" key="1">
    <citation type="submission" date="2020-09" db="EMBL/GenBank/DDBJ databases">
        <title>Hoyosella lacisalsi sp. nov., a halotolerant actinobacterium isolated from soil of Lake Gudzhirganskoe.</title>
        <authorList>
            <person name="Yang Q."/>
            <person name="Guo P.Y."/>
            <person name="Liu S.W."/>
            <person name="Li F.N."/>
            <person name="Sun C.H."/>
        </authorList>
    </citation>
    <scope>NUCLEOTIDE SEQUENCE</scope>
    <source>
        <strain evidence="4">G463</strain>
    </source>
</reference>
<dbReference type="Pfam" id="PF11887">
    <property type="entry name" value="Mce4_CUP1"/>
    <property type="match status" value="1"/>
</dbReference>
<dbReference type="InterPro" id="IPR003399">
    <property type="entry name" value="Mce/MlaD"/>
</dbReference>